<dbReference type="InterPro" id="IPR038213">
    <property type="entry name" value="IFI6/IFI27-like_sf"/>
</dbReference>
<evidence type="ECO:0000313" key="8">
    <source>
        <dbReference type="Proteomes" id="UP000803884"/>
    </source>
</evidence>
<gene>
    <name evidence="7" type="ORF">WHR41_05767</name>
</gene>
<proteinExistence type="inferred from homology"/>
<evidence type="ECO:0000256" key="3">
    <source>
        <dbReference type="ARBA" id="ARBA00022692"/>
    </source>
</evidence>
<keyword evidence="8" id="KW-1185">Reference proteome</keyword>
<comment type="caution">
    <text evidence="7">The sequence shown here is derived from an EMBL/GenBank/DDBJ whole genome shotgun (WGS) entry which is preliminary data.</text>
</comment>
<evidence type="ECO:0000256" key="1">
    <source>
        <dbReference type="ARBA" id="ARBA00004141"/>
    </source>
</evidence>
<evidence type="ECO:0000256" key="5">
    <source>
        <dbReference type="ARBA" id="ARBA00023136"/>
    </source>
</evidence>
<dbReference type="GO" id="GO:0016020">
    <property type="term" value="C:membrane"/>
    <property type="evidence" value="ECO:0007669"/>
    <property type="project" value="UniProtKB-SubCell"/>
</dbReference>
<feature type="transmembrane region" description="Helical" evidence="6">
    <location>
        <begin position="88"/>
        <end position="111"/>
    </location>
</feature>
<protein>
    <submittedName>
        <fullName evidence="7">Uncharacterized protein</fullName>
    </submittedName>
</protein>
<feature type="transmembrane region" description="Helical" evidence="6">
    <location>
        <begin position="53"/>
        <end position="76"/>
    </location>
</feature>
<keyword evidence="4 6" id="KW-1133">Transmembrane helix</keyword>
<name>A0AB34KPM8_9PEZI</name>
<evidence type="ECO:0000256" key="6">
    <source>
        <dbReference type="SAM" id="Phobius"/>
    </source>
</evidence>
<dbReference type="EMBL" id="JAAQHG020000020">
    <property type="protein sequence ID" value="KAL1585220.1"/>
    <property type="molecule type" value="Genomic_DNA"/>
</dbReference>
<evidence type="ECO:0000256" key="2">
    <source>
        <dbReference type="ARBA" id="ARBA00007262"/>
    </source>
</evidence>
<dbReference type="InterPro" id="IPR009311">
    <property type="entry name" value="IFI6/IFI27-like"/>
</dbReference>
<dbReference type="Proteomes" id="UP000803884">
    <property type="component" value="Unassembled WGS sequence"/>
</dbReference>
<dbReference type="RefSeq" id="XP_069228326.1">
    <property type="nucleotide sequence ID" value="XM_069374372.1"/>
</dbReference>
<reference evidence="7 8" key="1">
    <citation type="journal article" date="2020" name="Microbiol. Resour. Announc.">
        <title>Draft Genome Sequence of a Cladosporium Species Isolated from the Mesophotic Ascidian Didemnum maculosum.</title>
        <authorList>
            <person name="Gioti A."/>
            <person name="Siaperas R."/>
            <person name="Nikolaivits E."/>
            <person name="Le Goff G."/>
            <person name="Ouazzani J."/>
            <person name="Kotoulas G."/>
            <person name="Topakas E."/>
        </authorList>
    </citation>
    <scope>NUCLEOTIDE SEQUENCE [LARGE SCALE GENOMIC DNA]</scope>
    <source>
        <strain evidence="7 8">TM138-S3</strain>
    </source>
</reference>
<organism evidence="7 8">
    <name type="scientific">Cladosporium halotolerans</name>
    <dbReference type="NCBI Taxonomy" id="1052096"/>
    <lineage>
        <taxon>Eukaryota</taxon>
        <taxon>Fungi</taxon>
        <taxon>Dikarya</taxon>
        <taxon>Ascomycota</taxon>
        <taxon>Pezizomycotina</taxon>
        <taxon>Dothideomycetes</taxon>
        <taxon>Dothideomycetidae</taxon>
        <taxon>Cladosporiales</taxon>
        <taxon>Cladosporiaceae</taxon>
        <taxon>Cladosporium</taxon>
    </lineage>
</organism>
<evidence type="ECO:0000313" key="7">
    <source>
        <dbReference type="EMBL" id="KAL1585220.1"/>
    </source>
</evidence>
<keyword evidence="5 6" id="KW-0472">Membrane</keyword>
<dbReference type="AlphaFoldDB" id="A0AB34KPM8"/>
<sequence length="141" mass="14950">MAPLNIILANWSFIHAPNVTAGLHQFIAERNLVAGYISSHAHEILEWISQPHIVILITVWWITFTIIITLVLCLGFGPGGVVAGSLAAAFQAWAYGAFTPAGGIFATLTSLGMVGMLAPAVAVLGAGFATMVVSVVWYVMR</sequence>
<dbReference type="GeneID" id="96007210"/>
<keyword evidence="3 6" id="KW-0812">Transmembrane</keyword>
<evidence type="ECO:0000256" key="4">
    <source>
        <dbReference type="ARBA" id="ARBA00022989"/>
    </source>
</evidence>
<accession>A0AB34KPM8</accession>
<comment type="subcellular location">
    <subcellularLocation>
        <location evidence="1">Membrane</location>
        <topology evidence="1">Multi-pass membrane protein</topology>
    </subcellularLocation>
</comment>
<dbReference type="Gene3D" id="6.10.110.10">
    <property type="match status" value="1"/>
</dbReference>
<dbReference type="Pfam" id="PF06140">
    <property type="entry name" value="Ifi-6-16"/>
    <property type="match status" value="1"/>
</dbReference>
<feature type="transmembrane region" description="Helical" evidence="6">
    <location>
        <begin position="117"/>
        <end position="140"/>
    </location>
</feature>
<comment type="similarity">
    <text evidence="2">Belongs to the IFI6/IFI27 family.</text>
</comment>